<keyword evidence="6" id="KW-0539">Nucleus</keyword>
<dbReference type="Gene3D" id="3.40.50.300">
    <property type="entry name" value="P-loop containing nucleotide triphosphate hydrolases"/>
    <property type="match status" value="2"/>
</dbReference>
<keyword evidence="3" id="KW-0378">Hydrolase</keyword>
<evidence type="ECO:0000256" key="2">
    <source>
        <dbReference type="ARBA" id="ARBA00022741"/>
    </source>
</evidence>
<keyword evidence="2" id="KW-0547">Nucleotide-binding</keyword>
<dbReference type="InterPro" id="IPR014001">
    <property type="entry name" value="Helicase_ATP-bd"/>
</dbReference>
<dbReference type="SUPFAM" id="SSF52540">
    <property type="entry name" value="P-loop containing nucleoside triphosphate hydrolases"/>
    <property type="match status" value="1"/>
</dbReference>
<organism evidence="11 12">
    <name type="scientific">Stylonychia lemnae</name>
    <name type="common">Ciliate</name>
    <dbReference type="NCBI Taxonomy" id="5949"/>
    <lineage>
        <taxon>Eukaryota</taxon>
        <taxon>Sar</taxon>
        <taxon>Alveolata</taxon>
        <taxon>Ciliophora</taxon>
        <taxon>Intramacronucleata</taxon>
        <taxon>Spirotrichea</taxon>
        <taxon>Stichotrichia</taxon>
        <taxon>Sporadotrichida</taxon>
        <taxon>Oxytrichidae</taxon>
        <taxon>Stylonychinae</taxon>
        <taxon>Stylonychia</taxon>
    </lineage>
</organism>
<dbReference type="Pfam" id="PF00271">
    <property type="entry name" value="Helicase_C"/>
    <property type="match status" value="1"/>
</dbReference>
<dbReference type="GO" id="GO:0016787">
    <property type="term" value="F:hydrolase activity"/>
    <property type="evidence" value="ECO:0007669"/>
    <property type="project" value="UniProtKB-KW"/>
</dbReference>
<comment type="subcellular location">
    <subcellularLocation>
        <location evidence="1">Nucleus</location>
    </subcellularLocation>
</comment>
<dbReference type="FunCoup" id="A0A078B034">
    <property type="interactions" value="594"/>
</dbReference>
<evidence type="ECO:0000259" key="9">
    <source>
        <dbReference type="PROSITE" id="PS51192"/>
    </source>
</evidence>
<evidence type="ECO:0000259" key="10">
    <source>
        <dbReference type="PROSITE" id="PS51194"/>
    </source>
</evidence>
<dbReference type="CDD" id="cd18024">
    <property type="entry name" value="DEXHc_Mtr4-like"/>
    <property type="match status" value="1"/>
</dbReference>
<evidence type="ECO:0000256" key="1">
    <source>
        <dbReference type="ARBA" id="ARBA00004123"/>
    </source>
</evidence>
<dbReference type="PROSITE" id="PS51194">
    <property type="entry name" value="HELICASE_CTER"/>
    <property type="match status" value="1"/>
</dbReference>
<evidence type="ECO:0000256" key="8">
    <source>
        <dbReference type="SAM" id="MobiDB-lite"/>
    </source>
</evidence>
<dbReference type="SMART" id="SM01142">
    <property type="entry name" value="DSHCT"/>
    <property type="match status" value="1"/>
</dbReference>
<feature type="compositionally biased region" description="Basic and acidic residues" evidence="8">
    <location>
        <begin position="54"/>
        <end position="66"/>
    </location>
</feature>
<sequence>MFAGFDAQEISDDSEPEVIQEKKLTQNDKSSVGSMSSPDAAKKKKKKNKKGKTKREAEKQVDELEKQVNNLNSQKRLKQDQQMSSQQADQTMNQDIDADILEEEEMKLAKEGEMLENVIQIEQQMDQVGYKEEDYIVERFEWANCIHEYVAPKGFVRPEYKRPIQRAKQYQFTLDKFQEKAVECIERNESVLVAAHTSAGKTAVAEYSIALALKNKQRVIYTSPIKALSNQKYRELQEEFKDVGLMTGDVTINEQASCIVMTTEILRSMLYNGSEVTREMAWVIFDEVHYMRDKERGVVWEETMILLPTVVKYVFLSATIPNAREFAEWIVKIKQQPCNVVYTDYRPTPLQHFIYPIGGEGIYMVVDQNGQFKEQNFTKAIAVLENDLNLDKIMEDKKNRKGGPQKTNQNAEMKKIITLIVDKGLDPCIVFSFSKRDCEAYAMSLKGCDFNKDDEKDSIKKIFNNAMGSLAEEDASLPTIQSMLPLLQRGIGIHHGGLLPIVKEVIELLFQEGLLKILFTTETFSMGINMPAKTVVFTSIEKFDGDEYRWITGGEFIQMSGRAGRRGLDDRGVTILIANKKLEPEVAKSILKGSSDPLYSAFHLGYNMLLNMMRIEDIHPEDIILKSFHQFQNERACPQMKAKLSELVAEYKSISIPLEDKLEKKAKYVSQQKKIQTQINEIVCEPENIVPFLVPGRLIKVKSETQDWGWGILVSWTRQKINPKKFLMGANNKISKDLDILTRQENHYILDIYLYVKNRLTNDNLIQAGDVTQKDGRLGIVPVILHPSQIAGVSTIQMNLPHNLNNQDNSKQVETMFFEVMKRFDNGNKLMLLDPVDDMEIENKDLDKLIKANQQIDYELQKLNEKYLSQQVQDRHEELFERKKELKHTIIELEESVKKASEMIMKSDLVNMKRVMRRLELSDKNDVPTLKGKVACSISASDELLVTELLFSGMFQSLDPYQIAALASCLVFTDVKGEVKMPRDEKFTQPFSQLTQAAEKVATIMIESKIPLDKEEYVQKFRPDIMEITYKWCQGAKFKEICEIAQDVYEGTIIRAFRRLDELLSQMTEASKIIGNMELKTKFEEAQRGLKRGIVFAASLYL</sequence>
<evidence type="ECO:0000313" key="11">
    <source>
        <dbReference type="EMBL" id="CDW86393.1"/>
    </source>
</evidence>
<dbReference type="InterPro" id="IPR001650">
    <property type="entry name" value="Helicase_C-like"/>
</dbReference>
<feature type="compositionally biased region" description="Low complexity" evidence="8">
    <location>
        <begin position="80"/>
        <end position="90"/>
    </location>
</feature>
<dbReference type="Gene3D" id="2.40.30.300">
    <property type="match status" value="1"/>
</dbReference>
<dbReference type="GO" id="GO:0003723">
    <property type="term" value="F:RNA binding"/>
    <property type="evidence" value="ECO:0007669"/>
    <property type="project" value="InterPro"/>
</dbReference>
<feature type="coiled-coil region" evidence="7">
    <location>
        <begin position="846"/>
        <end position="903"/>
    </location>
</feature>
<dbReference type="GO" id="GO:0003724">
    <property type="term" value="F:RNA helicase activity"/>
    <property type="evidence" value="ECO:0007669"/>
    <property type="project" value="InterPro"/>
</dbReference>
<dbReference type="CDD" id="cd18795">
    <property type="entry name" value="SF2_C_Ski2"/>
    <property type="match status" value="1"/>
</dbReference>
<dbReference type="Proteomes" id="UP000039865">
    <property type="component" value="Unassembled WGS sequence"/>
</dbReference>
<feature type="compositionally biased region" description="Basic residues" evidence="8">
    <location>
        <begin position="42"/>
        <end position="53"/>
    </location>
</feature>
<evidence type="ECO:0000256" key="7">
    <source>
        <dbReference type="SAM" id="Coils"/>
    </source>
</evidence>
<dbReference type="SMART" id="SM00487">
    <property type="entry name" value="DEXDc"/>
    <property type="match status" value="1"/>
</dbReference>
<dbReference type="InterPro" id="IPR027417">
    <property type="entry name" value="P-loop_NTPase"/>
</dbReference>
<feature type="region of interest" description="Disordered" evidence="8">
    <location>
        <begin position="1"/>
        <end position="92"/>
    </location>
</feature>
<dbReference type="InterPro" id="IPR025696">
    <property type="entry name" value="Beta-barrel_MTR4"/>
</dbReference>
<dbReference type="GO" id="GO:0006401">
    <property type="term" value="P:RNA catabolic process"/>
    <property type="evidence" value="ECO:0007669"/>
    <property type="project" value="InterPro"/>
</dbReference>
<dbReference type="InterPro" id="IPR016438">
    <property type="entry name" value="SKI2-like"/>
</dbReference>
<accession>A0A078B034</accession>
<dbReference type="InterPro" id="IPR012961">
    <property type="entry name" value="Ski2/MTR4_C"/>
</dbReference>
<keyword evidence="4" id="KW-0347">Helicase</keyword>
<dbReference type="InterPro" id="IPR011545">
    <property type="entry name" value="DEAD/DEAH_box_helicase_dom"/>
</dbReference>
<dbReference type="GO" id="GO:0000460">
    <property type="term" value="P:maturation of 5.8S rRNA"/>
    <property type="evidence" value="ECO:0007669"/>
    <property type="project" value="TreeGrafter"/>
</dbReference>
<keyword evidence="7" id="KW-0175">Coiled coil</keyword>
<dbReference type="Pfam" id="PF08148">
    <property type="entry name" value="DSHCT"/>
    <property type="match status" value="1"/>
</dbReference>
<evidence type="ECO:0000256" key="3">
    <source>
        <dbReference type="ARBA" id="ARBA00022801"/>
    </source>
</evidence>
<dbReference type="PANTHER" id="PTHR12131">
    <property type="entry name" value="ATP-DEPENDENT RNA AND DNA HELICASE"/>
    <property type="match status" value="1"/>
</dbReference>
<feature type="domain" description="Helicase C-terminal" evidence="10">
    <location>
        <begin position="412"/>
        <end position="610"/>
    </location>
</feature>
<dbReference type="OrthoDB" id="64767at2759"/>
<protein>
    <submittedName>
        <fullName evidence="11">Superkiller viralicidic activity 2-like 2</fullName>
    </submittedName>
</protein>
<dbReference type="PIRSF" id="PIRSF005198">
    <property type="entry name" value="Antiviral_helicase_SKI2"/>
    <property type="match status" value="1"/>
</dbReference>
<dbReference type="InParanoid" id="A0A078B034"/>
<dbReference type="OMA" id="IMLKNYN"/>
<dbReference type="FunFam" id="3.40.50.300:FF:000141">
    <property type="entry name" value="ATP-dependent RNA helicase DOB1"/>
    <property type="match status" value="1"/>
</dbReference>
<dbReference type="GO" id="GO:0005524">
    <property type="term" value="F:ATP binding"/>
    <property type="evidence" value="ECO:0007669"/>
    <property type="project" value="UniProtKB-KW"/>
</dbReference>
<dbReference type="GO" id="GO:0005634">
    <property type="term" value="C:nucleus"/>
    <property type="evidence" value="ECO:0007669"/>
    <property type="project" value="UniProtKB-SubCell"/>
</dbReference>
<dbReference type="Pfam" id="PF00270">
    <property type="entry name" value="DEAD"/>
    <property type="match status" value="1"/>
</dbReference>
<gene>
    <name evidence="11" type="primary">Contig15145.g16139</name>
    <name evidence="11" type="ORF">STYLEM_15487</name>
</gene>
<dbReference type="Gene3D" id="1.10.3380.30">
    <property type="match status" value="1"/>
</dbReference>
<dbReference type="InterPro" id="IPR050699">
    <property type="entry name" value="RNA-DNA_Helicase"/>
</dbReference>
<dbReference type="InterPro" id="IPR048392">
    <property type="entry name" value="MTR4-like_stalk"/>
</dbReference>
<feature type="domain" description="Helicase ATP-binding" evidence="9">
    <location>
        <begin position="182"/>
        <end position="338"/>
    </location>
</feature>
<dbReference type="SMART" id="SM00490">
    <property type="entry name" value="HELICc"/>
    <property type="match status" value="1"/>
</dbReference>
<evidence type="ECO:0000256" key="4">
    <source>
        <dbReference type="ARBA" id="ARBA00022806"/>
    </source>
</evidence>
<feature type="compositionally biased region" description="Acidic residues" evidence="8">
    <location>
        <begin position="9"/>
        <end position="18"/>
    </location>
</feature>
<dbReference type="PROSITE" id="PS51192">
    <property type="entry name" value="HELICASE_ATP_BIND_1"/>
    <property type="match status" value="1"/>
</dbReference>
<feature type="compositionally biased region" description="Polar residues" evidence="8">
    <location>
        <begin position="27"/>
        <end position="37"/>
    </location>
</feature>
<dbReference type="Pfam" id="PF13234">
    <property type="entry name" value="MTR4_beta-barrel"/>
    <property type="match status" value="1"/>
</dbReference>
<keyword evidence="5" id="KW-0067">ATP-binding</keyword>
<evidence type="ECO:0000256" key="6">
    <source>
        <dbReference type="ARBA" id="ARBA00023242"/>
    </source>
</evidence>
<dbReference type="Pfam" id="PF21408">
    <property type="entry name" value="MTR4-like_stalk"/>
    <property type="match status" value="1"/>
</dbReference>
<dbReference type="FunFam" id="3.40.50.300:FF:000083">
    <property type="entry name" value="ATP-dependent RNA helicase DOB1"/>
    <property type="match status" value="1"/>
</dbReference>
<dbReference type="PANTHER" id="PTHR12131:SF7">
    <property type="entry name" value="EXOSOME RNA HELICASE MTR4"/>
    <property type="match status" value="1"/>
</dbReference>
<dbReference type="EMBL" id="CCKQ01014607">
    <property type="protein sequence ID" value="CDW86393.1"/>
    <property type="molecule type" value="Genomic_DNA"/>
</dbReference>
<evidence type="ECO:0000256" key="5">
    <source>
        <dbReference type="ARBA" id="ARBA00022840"/>
    </source>
</evidence>
<dbReference type="AlphaFoldDB" id="A0A078B034"/>
<keyword evidence="12" id="KW-1185">Reference proteome</keyword>
<proteinExistence type="predicted"/>
<reference evidence="11 12" key="1">
    <citation type="submission" date="2014-06" db="EMBL/GenBank/DDBJ databases">
        <authorList>
            <person name="Swart Estienne"/>
        </authorList>
    </citation>
    <scope>NUCLEOTIDE SEQUENCE [LARGE SCALE GENOMIC DNA]</scope>
    <source>
        <strain evidence="11 12">130c</strain>
    </source>
</reference>
<evidence type="ECO:0000313" key="12">
    <source>
        <dbReference type="Proteomes" id="UP000039865"/>
    </source>
</evidence>
<name>A0A078B034_STYLE</name>